<dbReference type="Proteomes" id="UP001500962">
    <property type="component" value="Unassembled WGS sequence"/>
</dbReference>
<evidence type="ECO:0000256" key="1">
    <source>
        <dbReference type="SAM" id="MobiDB-lite"/>
    </source>
</evidence>
<keyword evidence="3" id="KW-0614">Plasmid</keyword>
<dbReference type="KEGG" id="hdo:MUK72_16835"/>
<name>A0AAV3SLQ4_HALDO</name>
<reference evidence="3" key="2">
    <citation type="submission" date="2022-04" db="EMBL/GenBank/DDBJ databases">
        <title>Sequencing and genomic assembly of Halococcus dombrowskii.</title>
        <authorList>
            <person name="Lim S.W."/>
            <person name="MacLea K.S."/>
        </authorList>
    </citation>
    <scope>NUCLEOTIDE SEQUENCE</scope>
    <source>
        <strain evidence="3">H4</strain>
        <plasmid evidence="3">unnamed2</plasmid>
    </source>
</reference>
<evidence type="ECO:0000313" key="5">
    <source>
        <dbReference type="Proteomes" id="UP001500962"/>
    </source>
</evidence>
<dbReference type="EMBL" id="BAAADN010000077">
    <property type="protein sequence ID" value="GAA0474840.1"/>
    <property type="molecule type" value="Genomic_DNA"/>
</dbReference>
<dbReference type="RefSeq" id="WP_244706427.1">
    <property type="nucleotide sequence ID" value="NZ_BAAADN010000077.1"/>
</dbReference>
<feature type="compositionally biased region" description="Acidic residues" evidence="1">
    <location>
        <begin position="91"/>
        <end position="101"/>
    </location>
</feature>
<feature type="compositionally biased region" description="Basic and acidic residues" evidence="1">
    <location>
        <begin position="67"/>
        <end position="85"/>
    </location>
</feature>
<organism evidence="2 5">
    <name type="scientific">Halococcus dombrowskii</name>
    <dbReference type="NCBI Taxonomy" id="179637"/>
    <lineage>
        <taxon>Archaea</taxon>
        <taxon>Methanobacteriati</taxon>
        <taxon>Methanobacteriota</taxon>
        <taxon>Stenosarchaea group</taxon>
        <taxon>Halobacteria</taxon>
        <taxon>Halobacteriales</taxon>
        <taxon>Halococcaceae</taxon>
        <taxon>Halococcus</taxon>
    </lineage>
</organism>
<protein>
    <submittedName>
        <fullName evidence="2">DUF3006 domain-containing protein</fullName>
    </submittedName>
</protein>
<dbReference type="Pfam" id="PF11213">
    <property type="entry name" value="DUF3006"/>
    <property type="match status" value="1"/>
</dbReference>
<gene>
    <name evidence="2" type="ORF">GCM10008985_34160</name>
    <name evidence="3" type="ORF">MUK72_16835</name>
</gene>
<dbReference type="GeneID" id="71763549"/>
<evidence type="ECO:0000313" key="3">
    <source>
        <dbReference type="EMBL" id="UOO97095.1"/>
    </source>
</evidence>
<feature type="region of interest" description="Disordered" evidence="1">
    <location>
        <begin position="67"/>
        <end position="101"/>
    </location>
</feature>
<dbReference type="Proteomes" id="UP000830542">
    <property type="component" value="Plasmid unnamed2"/>
</dbReference>
<sequence>MPADGKYTAVVDRFEGDLAVLLLERDGETVDDIPLPQTELPENGCHQDAILYVSVEDGEVRNATYKAEETAQRTEHSQSRFDRLSQRPSESEAETDADPER</sequence>
<keyword evidence="4" id="KW-1185">Reference proteome</keyword>
<reference evidence="2" key="3">
    <citation type="submission" date="2023-12" db="EMBL/GenBank/DDBJ databases">
        <authorList>
            <person name="Sun Q."/>
            <person name="Inoue M."/>
        </authorList>
    </citation>
    <scope>NUCLEOTIDE SEQUENCE</scope>
    <source>
        <strain evidence="2">JCM 12289</strain>
    </source>
</reference>
<reference evidence="2" key="1">
    <citation type="journal article" date="2014" name="Int. J. Syst. Evol. Microbiol.">
        <title>Complete genome sequence of Corynebacterium casei LMG S-19264T (=DSM 44701T), isolated from a smear-ripened cheese.</title>
        <authorList>
            <consortium name="US DOE Joint Genome Institute (JGI-PGF)"/>
            <person name="Walter F."/>
            <person name="Albersmeier A."/>
            <person name="Kalinowski J."/>
            <person name="Ruckert C."/>
        </authorList>
    </citation>
    <scope>NUCLEOTIDE SEQUENCE</scope>
    <source>
        <strain evidence="2">JCM 12289</strain>
    </source>
</reference>
<evidence type="ECO:0000313" key="4">
    <source>
        <dbReference type="Proteomes" id="UP000830542"/>
    </source>
</evidence>
<dbReference type="AlphaFoldDB" id="A0AAV3SLQ4"/>
<accession>A0AAV3SLQ4</accession>
<evidence type="ECO:0000313" key="2">
    <source>
        <dbReference type="EMBL" id="GAA0474840.1"/>
    </source>
</evidence>
<dbReference type="EMBL" id="CP095007">
    <property type="protein sequence ID" value="UOO97095.1"/>
    <property type="molecule type" value="Genomic_DNA"/>
</dbReference>
<dbReference type="InterPro" id="IPR021377">
    <property type="entry name" value="DUF3006"/>
</dbReference>
<proteinExistence type="predicted"/>
<geneLocation type="plasmid" evidence="3 4">
    <name>unnamed2</name>
</geneLocation>